<dbReference type="GO" id="GO:0016747">
    <property type="term" value="F:acyltransferase activity, transferring groups other than amino-acyl groups"/>
    <property type="evidence" value="ECO:0007669"/>
    <property type="project" value="InterPro"/>
</dbReference>
<dbReference type="Gene3D" id="3.40.630.30">
    <property type="match status" value="1"/>
</dbReference>
<dbReference type="InterPro" id="IPR000182">
    <property type="entry name" value="GNAT_dom"/>
</dbReference>
<dbReference type="PROSITE" id="PS51186">
    <property type="entry name" value="GNAT"/>
    <property type="match status" value="1"/>
</dbReference>
<sequence>MSALQTYAQREAETVFVAGMTDSRAHELPQSFDQFAASAQTVDALADAMATPALATAWADAIVCYWEGELADGRIRTDRPIYLLDLAPAYGRLAWLMLQALEERLPGSAAAMLDFRYVACEDEEGDAMEEKTQENAHRKAHRKVHGAWTRLAAKRRFTFARWRGTVGSALLIADTELAISSAANPVVLLAPGLFERQPSRLFAAHRGKWMQGCYTREPGASSSGEQLDDALSCEWHEMRTGAMDASCEPLAVHYIAHLPSAAVLLPAVTFAMLDALSRFCGRAGYLLLATAHGVCTERQLRTNALWPSSARLHQDAPQPVNFHALAMYHQTKGAAVYARQLADHGLVAYAAWWRPSEPPPERCMATLRTCLDAHHPDDSAHLAASAEALAEVAPPEALLALLRLSRHDARVLGRLISGYGDRPLCLTDSELHAWRAAVFSVWQRHAPGVLDPMLDRQLGLLAMRVGNWGLASEIFRTGLMHNADDVAAHYYLARCLVVTGYLNDAITHAATALALDPTHRACVALCRLLRRRDASWRSLRAYQSSLARDRDLCIEPLCSGHVDALLDHLLSDPHIALMANLPDMTNRQQVLEWLDGESHEAGRCSYAVVQADQGPIGVVSYRRVASAAYFYFWVGAGVQGAGLGSRAARLLLAQAEAAGVTDMFTSTFVDNIRSSRALVRVGFEPLVVEAADDRVSYFHASLVDRGASIGDFIEQLTGLCESIDSPV</sequence>
<dbReference type="Proteomes" id="UP000494363">
    <property type="component" value="Unassembled WGS sequence"/>
</dbReference>
<dbReference type="Pfam" id="PF13302">
    <property type="entry name" value="Acetyltransf_3"/>
    <property type="match status" value="1"/>
</dbReference>
<dbReference type="EMBL" id="CADIKH010000044">
    <property type="protein sequence ID" value="CAB3770177.1"/>
    <property type="molecule type" value="Genomic_DNA"/>
</dbReference>
<accession>A0A6J5EXK0</accession>
<dbReference type="InterPro" id="IPR011990">
    <property type="entry name" value="TPR-like_helical_dom_sf"/>
</dbReference>
<evidence type="ECO:0000313" key="3">
    <source>
        <dbReference type="Proteomes" id="UP000494363"/>
    </source>
</evidence>
<dbReference type="InterPro" id="IPR016181">
    <property type="entry name" value="Acyl_CoA_acyltransferase"/>
</dbReference>
<name>A0A6J5EXK0_9BURK</name>
<dbReference type="AlphaFoldDB" id="A0A6J5EXK0"/>
<gene>
    <name evidence="2" type="ORF">LMG29542_06289</name>
</gene>
<dbReference type="SUPFAM" id="SSF48452">
    <property type="entry name" value="TPR-like"/>
    <property type="match status" value="1"/>
</dbReference>
<dbReference type="RefSeq" id="WP_175231481.1">
    <property type="nucleotide sequence ID" value="NZ_CADIKH010000044.1"/>
</dbReference>
<protein>
    <recommendedName>
        <fullName evidence="1">N-acetyltransferase domain-containing protein</fullName>
    </recommendedName>
</protein>
<organism evidence="2 3">
    <name type="scientific">Paraburkholderia humisilvae</name>
    <dbReference type="NCBI Taxonomy" id="627669"/>
    <lineage>
        <taxon>Bacteria</taxon>
        <taxon>Pseudomonadati</taxon>
        <taxon>Pseudomonadota</taxon>
        <taxon>Betaproteobacteria</taxon>
        <taxon>Burkholderiales</taxon>
        <taxon>Burkholderiaceae</taxon>
        <taxon>Paraburkholderia</taxon>
    </lineage>
</organism>
<dbReference type="SUPFAM" id="SSF55729">
    <property type="entry name" value="Acyl-CoA N-acyltransferases (Nat)"/>
    <property type="match status" value="1"/>
</dbReference>
<proteinExistence type="predicted"/>
<evidence type="ECO:0000313" key="2">
    <source>
        <dbReference type="EMBL" id="CAB3770177.1"/>
    </source>
</evidence>
<keyword evidence="3" id="KW-1185">Reference proteome</keyword>
<feature type="domain" description="N-acetyltransferase" evidence="1">
    <location>
        <begin position="564"/>
        <end position="704"/>
    </location>
</feature>
<reference evidence="2 3" key="1">
    <citation type="submission" date="2020-04" db="EMBL/GenBank/DDBJ databases">
        <authorList>
            <person name="De Canck E."/>
        </authorList>
    </citation>
    <scope>NUCLEOTIDE SEQUENCE [LARGE SCALE GENOMIC DNA]</scope>
    <source>
        <strain evidence="2 3">LMG 29542</strain>
    </source>
</reference>
<evidence type="ECO:0000259" key="1">
    <source>
        <dbReference type="PROSITE" id="PS51186"/>
    </source>
</evidence>
<dbReference type="Gene3D" id="1.25.40.10">
    <property type="entry name" value="Tetratricopeptide repeat domain"/>
    <property type="match status" value="1"/>
</dbReference>